<evidence type="ECO:0000256" key="2">
    <source>
        <dbReference type="ARBA" id="ARBA00022679"/>
    </source>
</evidence>
<keyword evidence="2 8" id="KW-0808">Transferase</keyword>
<keyword evidence="8" id="KW-0963">Cytoplasm</keyword>
<protein>
    <recommendedName>
        <fullName evidence="8">Holo-[acyl-carrier-protein] synthase</fullName>
        <shortName evidence="8">Holo-ACP synthase</shortName>
        <ecNumber evidence="8">2.7.8.7</ecNumber>
    </recommendedName>
    <alternativeName>
        <fullName evidence="8">4'-phosphopantetheinyl transferase AcpS</fullName>
    </alternativeName>
</protein>
<feature type="binding site" evidence="8">
    <location>
        <position position="57"/>
    </location>
    <ligand>
        <name>Mg(2+)</name>
        <dbReference type="ChEBI" id="CHEBI:18420"/>
    </ligand>
</feature>
<accession>A0ABU9YZJ3</accession>
<dbReference type="EMBL" id="JBDIVE010000005">
    <property type="protein sequence ID" value="MEN3069137.1"/>
    <property type="molecule type" value="Genomic_DNA"/>
</dbReference>
<dbReference type="HAMAP" id="MF_00101">
    <property type="entry name" value="AcpS"/>
    <property type="match status" value="1"/>
</dbReference>
<evidence type="ECO:0000256" key="3">
    <source>
        <dbReference type="ARBA" id="ARBA00022723"/>
    </source>
</evidence>
<dbReference type="NCBIfam" id="TIGR00556">
    <property type="entry name" value="pantethn_trn"/>
    <property type="match status" value="1"/>
</dbReference>
<sequence>MIYGIGTDIVAVERIRAGLARHGERYGEMLLTPAEREELARAQDPARFIAKRFAAKEAFSKAFGTGLRGIVSLQTVAVAHDDLGKPLYALNTELDALMQQRGLSAQLSISDEKEYVVAFAIIEQQSK</sequence>
<proteinExistence type="inferred from homology"/>
<dbReference type="InterPro" id="IPR008278">
    <property type="entry name" value="4-PPantetheinyl_Trfase_dom"/>
</dbReference>
<evidence type="ECO:0000256" key="6">
    <source>
        <dbReference type="ARBA" id="ARBA00023098"/>
    </source>
</evidence>
<dbReference type="EC" id="2.7.8.7" evidence="8"/>
<keyword evidence="7 8" id="KW-0275">Fatty acid biosynthesis</keyword>
<dbReference type="Gene3D" id="3.90.470.20">
    <property type="entry name" value="4'-phosphopantetheinyl transferase domain"/>
    <property type="match status" value="1"/>
</dbReference>
<keyword evidence="1 8" id="KW-0444">Lipid biosynthesis</keyword>
<keyword evidence="6 8" id="KW-0443">Lipid metabolism</keyword>
<dbReference type="InterPro" id="IPR004568">
    <property type="entry name" value="Ppantetheine-prot_Trfase_dom"/>
</dbReference>
<feature type="domain" description="4'-phosphopantetheinyl transferase" evidence="9">
    <location>
        <begin position="4"/>
        <end position="119"/>
    </location>
</feature>
<comment type="cofactor">
    <cofactor evidence="8">
        <name>Mg(2+)</name>
        <dbReference type="ChEBI" id="CHEBI:18420"/>
    </cofactor>
</comment>
<evidence type="ECO:0000256" key="8">
    <source>
        <dbReference type="HAMAP-Rule" id="MF_00101"/>
    </source>
</evidence>
<reference evidence="10 11" key="1">
    <citation type="journal article" date="2018" name="Int. J. Syst. Evol. Microbiol.">
        <title>Uliginosibacterium sediminicola sp. nov., isolated from freshwater sediment.</title>
        <authorList>
            <person name="Hwang W.M."/>
            <person name="Kim S.M."/>
            <person name="Kang K."/>
            <person name="Ahn T.Y."/>
        </authorList>
    </citation>
    <scope>NUCLEOTIDE SEQUENCE [LARGE SCALE GENOMIC DNA]</scope>
    <source>
        <strain evidence="10 11">M1-21</strain>
    </source>
</reference>
<evidence type="ECO:0000313" key="10">
    <source>
        <dbReference type="EMBL" id="MEN3069137.1"/>
    </source>
</evidence>
<dbReference type="RefSeq" id="WP_345919904.1">
    <property type="nucleotide sequence ID" value="NZ_JBDIVE010000005.1"/>
</dbReference>
<keyword evidence="3 8" id="KW-0479">Metal-binding</keyword>
<comment type="subcellular location">
    <subcellularLocation>
        <location evidence="8">Cytoplasm</location>
    </subcellularLocation>
</comment>
<comment type="catalytic activity">
    <reaction evidence="8">
        <text>apo-[ACP] + CoA = holo-[ACP] + adenosine 3',5'-bisphosphate + H(+)</text>
        <dbReference type="Rhea" id="RHEA:12068"/>
        <dbReference type="Rhea" id="RHEA-COMP:9685"/>
        <dbReference type="Rhea" id="RHEA-COMP:9690"/>
        <dbReference type="ChEBI" id="CHEBI:15378"/>
        <dbReference type="ChEBI" id="CHEBI:29999"/>
        <dbReference type="ChEBI" id="CHEBI:57287"/>
        <dbReference type="ChEBI" id="CHEBI:58343"/>
        <dbReference type="ChEBI" id="CHEBI:64479"/>
        <dbReference type="EC" id="2.7.8.7"/>
    </reaction>
</comment>
<keyword evidence="4 8" id="KW-0276">Fatty acid metabolism</keyword>
<dbReference type="NCBIfam" id="TIGR00516">
    <property type="entry name" value="acpS"/>
    <property type="match status" value="1"/>
</dbReference>
<organism evidence="10 11">
    <name type="scientific">Uliginosibacterium sediminicola</name>
    <dbReference type="NCBI Taxonomy" id="2024550"/>
    <lineage>
        <taxon>Bacteria</taxon>
        <taxon>Pseudomonadati</taxon>
        <taxon>Pseudomonadota</taxon>
        <taxon>Betaproteobacteria</taxon>
        <taxon>Rhodocyclales</taxon>
        <taxon>Zoogloeaceae</taxon>
        <taxon>Uliginosibacterium</taxon>
    </lineage>
</organism>
<feature type="binding site" evidence="8">
    <location>
        <position position="8"/>
    </location>
    <ligand>
        <name>Mg(2+)</name>
        <dbReference type="ChEBI" id="CHEBI:18420"/>
    </ligand>
</feature>
<dbReference type="InterPro" id="IPR002582">
    <property type="entry name" value="ACPS"/>
</dbReference>
<keyword evidence="11" id="KW-1185">Reference proteome</keyword>
<evidence type="ECO:0000259" key="9">
    <source>
        <dbReference type="Pfam" id="PF01648"/>
    </source>
</evidence>
<dbReference type="SUPFAM" id="SSF56214">
    <property type="entry name" value="4'-phosphopantetheinyl transferase"/>
    <property type="match status" value="1"/>
</dbReference>
<name>A0ABU9YZJ3_9RHOO</name>
<comment type="similarity">
    <text evidence="8">Belongs to the P-Pant transferase superfamily. AcpS family.</text>
</comment>
<dbReference type="GO" id="GO:0008897">
    <property type="term" value="F:holo-[acyl-carrier-protein] synthase activity"/>
    <property type="evidence" value="ECO:0007669"/>
    <property type="project" value="UniProtKB-EC"/>
</dbReference>
<dbReference type="Pfam" id="PF01648">
    <property type="entry name" value="ACPS"/>
    <property type="match status" value="1"/>
</dbReference>
<comment type="function">
    <text evidence="8">Transfers the 4'-phosphopantetheine moiety from coenzyme A to a Ser of acyl-carrier-protein.</text>
</comment>
<gene>
    <name evidence="8 10" type="primary">acpS</name>
    <name evidence="10" type="ORF">ABDB84_11670</name>
</gene>
<evidence type="ECO:0000256" key="4">
    <source>
        <dbReference type="ARBA" id="ARBA00022832"/>
    </source>
</evidence>
<evidence type="ECO:0000256" key="7">
    <source>
        <dbReference type="ARBA" id="ARBA00023160"/>
    </source>
</evidence>
<comment type="caution">
    <text evidence="10">The sequence shown here is derived from an EMBL/GenBank/DDBJ whole genome shotgun (WGS) entry which is preliminary data.</text>
</comment>
<dbReference type="Proteomes" id="UP001410394">
    <property type="component" value="Unassembled WGS sequence"/>
</dbReference>
<dbReference type="InterPro" id="IPR037143">
    <property type="entry name" value="4-PPantetheinyl_Trfase_dom_sf"/>
</dbReference>
<evidence type="ECO:0000256" key="1">
    <source>
        <dbReference type="ARBA" id="ARBA00022516"/>
    </source>
</evidence>
<evidence type="ECO:0000313" key="11">
    <source>
        <dbReference type="Proteomes" id="UP001410394"/>
    </source>
</evidence>
<evidence type="ECO:0000256" key="5">
    <source>
        <dbReference type="ARBA" id="ARBA00022842"/>
    </source>
</evidence>
<keyword evidence="5 8" id="KW-0460">Magnesium</keyword>